<accession>A0A9P1CKQ5</accession>
<feature type="region of interest" description="Disordered" evidence="1">
    <location>
        <begin position="25"/>
        <end position="44"/>
    </location>
</feature>
<feature type="compositionally biased region" description="Basic and acidic residues" evidence="1">
    <location>
        <begin position="25"/>
        <end position="43"/>
    </location>
</feature>
<feature type="compositionally biased region" description="Basic residues" evidence="1">
    <location>
        <begin position="138"/>
        <end position="150"/>
    </location>
</feature>
<gene>
    <name evidence="2" type="ORF">C1SCF055_LOCUS19981</name>
</gene>
<evidence type="ECO:0000313" key="2">
    <source>
        <dbReference type="EMBL" id="CAI3993211.1"/>
    </source>
</evidence>
<feature type="compositionally biased region" description="Basic and acidic residues" evidence="1">
    <location>
        <begin position="381"/>
        <end position="425"/>
    </location>
</feature>
<feature type="region of interest" description="Disordered" evidence="1">
    <location>
        <begin position="132"/>
        <end position="299"/>
    </location>
</feature>
<name>A0A9P1CKQ5_9DINO</name>
<feature type="compositionally biased region" description="Basic and acidic residues" evidence="1">
    <location>
        <begin position="266"/>
        <end position="277"/>
    </location>
</feature>
<evidence type="ECO:0000313" key="3">
    <source>
        <dbReference type="EMBL" id="CAL1146586.1"/>
    </source>
</evidence>
<organism evidence="2">
    <name type="scientific">Cladocopium goreaui</name>
    <dbReference type="NCBI Taxonomy" id="2562237"/>
    <lineage>
        <taxon>Eukaryota</taxon>
        <taxon>Sar</taxon>
        <taxon>Alveolata</taxon>
        <taxon>Dinophyceae</taxon>
        <taxon>Suessiales</taxon>
        <taxon>Symbiodiniaceae</taxon>
        <taxon>Cladocopium</taxon>
    </lineage>
</organism>
<feature type="compositionally biased region" description="Basic and acidic residues" evidence="1">
    <location>
        <begin position="178"/>
        <end position="199"/>
    </location>
</feature>
<dbReference type="EMBL" id="CAMXCT030001802">
    <property type="protein sequence ID" value="CAL4780523.1"/>
    <property type="molecule type" value="Genomic_DNA"/>
</dbReference>
<dbReference type="Proteomes" id="UP001152797">
    <property type="component" value="Unassembled WGS sequence"/>
</dbReference>
<dbReference type="EMBL" id="CAMXCT010001802">
    <property type="protein sequence ID" value="CAI3993211.1"/>
    <property type="molecule type" value="Genomic_DNA"/>
</dbReference>
<dbReference type="EMBL" id="CAMXCT020001802">
    <property type="protein sequence ID" value="CAL1146586.1"/>
    <property type="molecule type" value="Genomic_DNA"/>
</dbReference>
<proteinExistence type="predicted"/>
<feature type="compositionally biased region" description="Basic and acidic residues" evidence="1">
    <location>
        <begin position="244"/>
        <end position="256"/>
    </location>
</feature>
<sequence length="790" mass="89091">MAVEASDATDVAGVAKEWDSYEDIRERLRGPGKEKEKDEKKESTILAPGPACQDISTSVKQKSFLEPLLSKMALTAKRPVPGIDQLKDEIQSLLQMNKRGTDFDWDDVAKAGWCLRKLCGFVKAKCRRHEDEVDKVNAKVKQRLQKKGRKATVAEDEDAWDESSSSDGDQSSDDDNDGDRLDHDVKSNGDENKDKEKTLEPNPQDACLDDKAKQRAAIMAKLEDLSSVPVPSEPEPVVSPELSTEERRTKYQKIDAGDQEENGDENGEKKDKTDKPRPGMKSNPKGKKTELFTESEDEAGLRRRNMFIDRTKSTQLPVDVEEVLGDVEEVLGAVDEEKELTEEEWDAMAVEEYYNMWYEEMGDDGSNWTDDWSKPPQAFDRYAHLDGKTSMHKLKDADGDDGPKPSKTEKKGKSKDDDNHEGKPTKKEKKACKKKVEAEEEEPAARKKASKKSKKANKVEQEDDEVVKVCRVPKQEREQVAQITAYLRSINYLGETVRKAKDLTEASKTVLRENTPNSEAAFLDELSSQPRESHESLADDPLTVEIKESLKSAALKAAKRVEFVLIVLMLCWTYSVDEEYEVLEFFAGVGNLTKQALATGYNALRFDILDNQTCALILLVTALGGVWSLEQPDGSVSRVSWWMAHYKSPTPKRHYAYANSEKVLQLDKGPLRAVDRKAKKDRIKTADHYFNKQGKKCYKGTKHLRSTEVYPMPFARTLVDMLDVMKSTAKGQPALPMELPPALTTMGEPWPMADCEWSFAGFGEVFDYLRGNRKLEIPPEYRAVIPRKIG</sequence>
<reference evidence="2" key="1">
    <citation type="submission" date="2022-10" db="EMBL/GenBank/DDBJ databases">
        <authorList>
            <person name="Chen Y."/>
            <person name="Dougan E. K."/>
            <person name="Chan C."/>
            <person name="Rhodes N."/>
            <person name="Thang M."/>
        </authorList>
    </citation>
    <scope>NUCLEOTIDE SEQUENCE</scope>
</reference>
<feature type="compositionally biased region" description="Low complexity" evidence="1">
    <location>
        <begin position="226"/>
        <end position="242"/>
    </location>
</feature>
<protein>
    <submittedName>
        <fullName evidence="2">Uncharacterized protein</fullName>
    </submittedName>
</protein>
<comment type="caution">
    <text evidence="2">The sequence shown here is derived from an EMBL/GenBank/DDBJ whole genome shotgun (WGS) entry which is preliminary data.</text>
</comment>
<feature type="compositionally biased region" description="Basic residues" evidence="1">
    <location>
        <begin position="446"/>
        <end position="456"/>
    </location>
</feature>
<keyword evidence="4" id="KW-1185">Reference proteome</keyword>
<dbReference type="AlphaFoldDB" id="A0A9P1CKQ5"/>
<reference evidence="3" key="2">
    <citation type="submission" date="2024-04" db="EMBL/GenBank/DDBJ databases">
        <authorList>
            <person name="Chen Y."/>
            <person name="Shah S."/>
            <person name="Dougan E. K."/>
            <person name="Thang M."/>
            <person name="Chan C."/>
        </authorList>
    </citation>
    <scope>NUCLEOTIDE SEQUENCE [LARGE SCALE GENOMIC DNA]</scope>
</reference>
<feature type="region of interest" description="Disordered" evidence="1">
    <location>
        <begin position="364"/>
        <end position="465"/>
    </location>
</feature>
<evidence type="ECO:0000313" key="4">
    <source>
        <dbReference type="Proteomes" id="UP001152797"/>
    </source>
</evidence>
<evidence type="ECO:0000256" key="1">
    <source>
        <dbReference type="SAM" id="MobiDB-lite"/>
    </source>
</evidence>